<dbReference type="InterPro" id="IPR025665">
    <property type="entry name" value="Beta-barrel_OMP_2"/>
</dbReference>
<organism evidence="3 4">
    <name type="scientific">Runella defluvii</name>
    <dbReference type="NCBI Taxonomy" id="370973"/>
    <lineage>
        <taxon>Bacteria</taxon>
        <taxon>Pseudomonadati</taxon>
        <taxon>Bacteroidota</taxon>
        <taxon>Cytophagia</taxon>
        <taxon>Cytophagales</taxon>
        <taxon>Spirosomataceae</taxon>
        <taxon>Runella</taxon>
    </lineage>
</organism>
<evidence type="ECO:0000256" key="1">
    <source>
        <dbReference type="SAM" id="SignalP"/>
    </source>
</evidence>
<evidence type="ECO:0000313" key="3">
    <source>
        <dbReference type="EMBL" id="MBB3838899.1"/>
    </source>
</evidence>
<feature type="chain" id="PRO_5031296079" description="Outer membrane protein beta-barrel domain-containing protein" evidence="1">
    <location>
        <begin position="23"/>
        <end position="212"/>
    </location>
</feature>
<reference evidence="3 4" key="1">
    <citation type="submission" date="2020-08" db="EMBL/GenBank/DDBJ databases">
        <title>Genomic Encyclopedia of Type Strains, Phase IV (KMG-IV): sequencing the most valuable type-strain genomes for metagenomic binning, comparative biology and taxonomic classification.</title>
        <authorList>
            <person name="Goeker M."/>
        </authorList>
    </citation>
    <scope>NUCLEOTIDE SEQUENCE [LARGE SCALE GENOMIC DNA]</scope>
    <source>
        <strain evidence="3 4">DSM 17976</strain>
    </source>
</reference>
<dbReference type="InterPro" id="IPR011250">
    <property type="entry name" value="OMP/PagP_B-barrel"/>
</dbReference>
<dbReference type="RefSeq" id="WP_183974694.1">
    <property type="nucleotide sequence ID" value="NZ_JACIBY010000005.1"/>
</dbReference>
<feature type="domain" description="Outer membrane protein beta-barrel" evidence="2">
    <location>
        <begin position="22"/>
        <end position="179"/>
    </location>
</feature>
<keyword evidence="4" id="KW-1185">Reference proteome</keyword>
<comment type="caution">
    <text evidence="3">The sequence shown here is derived from an EMBL/GenBank/DDBJ whole genome shotgun (WGS) entry which is preliminary data.</text>
</comment>
<sequence length="212" mass="22780">MKRSAYFLLMIALISAGRQVTAQENVSFGPIVGVNFSRLTNHPIYNDWKVGNSAGIFINYSGESRLGVNGQLLYSRIGGESGNGASKGHLDYIQIPIMGTYYLNGRGNALRPKLMAGPYVGFLVKAVNESNVNINPEGAARAYKGVDAGAALGAGLNYSIKNKVWLNADLRYNIGLTNVMANASDVHNRSWGLNVGVSFPLGNYSPSTGKFR</sequence>
<proteinExistence type="predicted"/>
<dbReference type="Pfam" id="PF13568">
    <property type="entry name" value="OMP_b-brl_2"/>
    <property type="match status" value="1"/>
</dbReference>
<dbReference type="Proteomes" id="UP000541352">
    <property type="component" value="Unassembled WGS sequence"/>
</dbReference>
<dbReference type="Gene3D" id="2.40.160.20">
    <property type="match status" value="1"/>
</dbReference>
<evidence type="ECO:0000313" key="4">
    <source>
        <dbReference type="Proteomes" id="UP000541352"/>
    </source>
</evidence>
<accession>A0A7W5ZL70</accession>
<keyword evidence="1" id="KW-0732">Signal</keyword>
<feature type="signal peptide" evidence="1">
    <location>
        <begin position="1"/>
        <end position="22"/>
    </location>
</feature>
<evidence type="ECO:0000259" key="2">
    <source>
        <dbReference type="Pfam" id="PF13568"/>
    </source>
</evidence>
<gene>
    <name evidence="3" type="ORF">FHS57_002905</name>
</gene>
<dbReference type="AlphaFoldDB" id="A0A7W5ZL70"/>
<protein>
    <recommendedName>
        <fullName evidence="2">Outer membrane protein beta-barrel domain-containing protein</fullName>
    </recommendedName>
</protein>
<dbReference type="SUPFAM" id="SSF56925">
    <property type="entry name" value="OMPA-like"/>
    <property type="match status" value="1"/>
</dbReference>
<dbReference type="EMBL" id="JACIBY010000005">
    <property type="protein sequence ID" value="MBB3838899.1"/>
    <property type="molecule type" value="Genomic_DNA"/>
</dbReference>
<name>A0A7W5ZL70_9BACT</name>